<dbReference type="GO" id="GO:0006139">
    <property type="term" value="P:nucleobase-containing compound metabolic process"/>
    <property type="evidence" value="ECO:0007669"/>
    <property type="project" value="UniProtKB-ARBA"/>
</dbReference>
<comment type="caution">
    <text evidence="2">The sequence shown here is derived from an EMBL/GenBank/DDBJ whole genome shotgun (WGS) entry which is preliminary data.</text>
</comment>
<evidence type="ECO:0000313" key="2">
    <source>
        <dbReference type="EMBL" id="EMR08972.1"/>
    </source>
</evidence>
<name>M7NNY4_PNEMU</name>
<dbReference type="SUPFAM" id="SSF53927">
    <property type="entry name" value="Cytidine deaminase-like"/>
    <property type="match status" value="1"/>
</dbReference>
<dbReference type="InterPro" id="IPR016193">
    <property type="entry name" value="Cytidine_deaminase-like"/>
</dbReference>
<protein>
    <recommendedName>
        <fullName evidence="1">CMP/dCMP-type deaminase domain-containing protein</fullName>
    </recommendedName>
</protein>
<dbReference type="RefSeq" id="XP_007874778.1">
    <property type="nucleotide sequence ID" value="XM_007876587.1"/>
</dbReference>
<organism evidence="2 3">
    <name type="scientific">Pneumocystis murina (strain B123)</name>
    <name type="common">Mouse pneumocystis pneumonia agent</name>
    <name type="synonym">Pneumocystis carinii f. sp. muris</name>
    <dbReference type="NCBI Taxonomy" id="1069680"/>
    <lineage>
        <taxon>Eukaryota</taxon>
        <taxon>Fungi</taxon>
        <taxon>Dikarya</taxon>
        <taxon>Ascomycota</taxon>
        <taxon>Taphrinomycotina</taxon>
        <taxon>Pneumocystomycetes</taxon>
        <taxon>Pneumocystaceae</taxon>
        <taxon>Pneumocystis</taxon>
    </lineage>
</organism>
<accession>M7NNY4</accession>
<dbReference type="VEuPathDB" id="FungiDB:PNEG_02747"/>
<dbReference type="Pfam" id="PF18785">
    <property type="entry name" value="Inv-AAD"/>
    <property type="match status" value="1"/>
</dbReference>
<sequence length="160" mass="18092">MKIMTQQKDQYFMKEAIKEAEKCIPIKTAFCVGAIIVKNGKIESRGFSRELPNNTHAEECALMKLSDIKTAIGAEIYTTMEPCSIRLSGKLPCVDRIIHSGIKRVILGVREPNTFVQCTGISTLKKHGIEVKIIQEMEKECLSIACKNHTEENLYIKKKY</sequence>
<dbReference type="OrthoDB" id="424794at2759"/>
<dbReference type="CDD" id="cd01284">
    <property type="entry name" value="Riboflavin_deaminase-reductase"/>
    <property type="match status" value="1"/>
</dbReference>
<gene>
    <name evidence="2" type="ORF">PNEG_02747</name>
</gene>
<dbReference type="PROSITE" id="PS51747">
    <property type="entry name" value="CYT_DCMP_DEAMINASES_2"/>
    <property type="match status" value="1"/>
</dbReference>
<dbReference type="GeneID" id="19896438"/>
<dbReference type="EMBL" id="AFWA02000007">
    <property type="protein sequence ID" value="EMR08972.1"/>
    <property type="molecule type" value="Genomic_DNA"/>
</dbReference>
<dbReference type="AlphaFoldDB" id="M7NNY4"/>
<dbReference type="GO" id="GO:0008835">
    <property type="term" value="F:diaminohydroxyphosphoribosylaminopyrimidine deaminase activity"/>
    <property type="evidence" value="ECO:0007669"/>
    <property type="project" value="TreeGrafter"/>
</dbReference>
<dbReference type="PANTHER" id="PTHR11079">
    <property type="entry name" value="CYTOSINE DEAMINASE FAMILY MEMBER"/>
    <property type="match status" value="1"/>
</dbReference>
<dbReference type="Gene3D" id="3.40.140.10">
    <property type="entry name" value="Cytidine Deaminase, domain 2"/>
    <property type="match status" value="1"/>
</dbReference>
<dbReference type="HOGENOM" id="CLU_036590_8_2_1"/>
<reference evidence="3" key="1">
    <citation type="journal article" date="2016" name="Nat. Commun.">
        <title>Genome analysis of three Pneumocystis species reveals adaptation mechanisms to life exclusively in mammalian hosts.</title>
        <authorList>
            <person name="Ma L."/>
            <person name="Chen Z."/>
            <person name="Huang D.W."/>
            <person name="Kutty G."/>
            <person name="Ishihara M."/>
            <person name="Wang H."/>
            <person name="Abouelleil A."/>
            <person name="Bishop L."/>
            <person name="Davey E."/>
            <person name="Deng R."/>
            <person name="Deng X."/>
            <person name="Fan L."/>
            <person name="Fantoni G."/>
            <person name="Fitzgerald M."/>
            <person name="Gogineni E."/>
            <person name="Goldberg J.M."/>
            <person name="Handley G."/>
            <person name="Hu X."/>
            <person name="Huber C."/>
            <person name="Jiao X."/>
            <person name="Jones K."/>
            <person name="Levin J.Z."/>
            <person name="Liu Y."/>
            <person name="Macdonald P."/>
            <person name="Melnikov A."/>
            <person name="Raley C."/>
            <person name="Sassi M."/>
            <person name="Sherman B.T."/>
            <person name="Song X."/>
            <person name="Sykes S."/>
            <person name="Tran B."/>
            <person name="Walsh L."/>
            <person name="Xia Y."/>
            <person name="Yang J."/>
            <person name="Young S."/>
            <person name="Zeng Q."/>
            <person name="Zheng X."/>
            <person name="Stephens R."/>
            <person name="Nusbaum C."/>
            <person name="Birren B.W."/>
            <person name="Azadi P."/>
            <person name="Lempicki R.A."/>
            <person name="Cuomo C.A."/>
            <person name="Kovacs J.A."/>
        </authorList>
    </citation>
    <scope>NUCLEOTIDE SEQUENCE [LARGE SCALE GENOMIC DNA]</scope>
    <source>
        <strain evidence="3">B123</strain>
    </source>
</reference>
<dbReference type="OMA" id="LRQKSWI"/>
<evidence type="ECO:0000259" key="1">
    <source>
        <dbReference type="PROSITE" id="PS51747"/>
    </source>
</evidence>
<proteinExistence type="predicted"/>
<dbReference type="Proteomes" id="UP000011958">
    <property type="component" value="Unassembled WGS sequence"/>
</dbReference>
<dbReference type="eggNOG" id="KOG1018">
    <property type="taxonomic scope" value="Eukaryota"/>
</dbReference>
<dbReference type="PANTHER" id="PTHR11079:SF162">
    <property type="entry name" value="RIBOFLAVIN BIOSYNTHESIS PROTEIN PYRD, CHLOROPLASTIC"/>
    <property type="match status" value="1"/>
</dbReference>
<dbReference type="STRING" id="1069680.M7NNY4"/>
<keyword evidence="3" id="KW-1185">Reference proteome</keyword>
<feature type="domain" description="CMP/dCMP-type deaminase" evidence="1">
    <location>
        <begin position="7"/>
        <end position="131"/>
    </location>
</feature>
<evidence type="ECO:0000313" key="3">
    <source>
        <dbReference type="Proteomes" id="UP000011958"/>
    </source>
</evidence>
<dbReference type="InterPro" id="IPR002125">
    <property type="entry name" value="CMP_dCMP_dom"/>
</dbReference>